<name>A0ABX0J9N7_9BACL</name>
<dbReference type="Proteomes" id="UP001165962">
    <property type="component" value="Unassembled WGS sequence"/>
</dbReference>
<evidence type="ECO:0000313" key="2">
    <source>
        <dbReference type="Proteomes" id="UP001165962"/>
    </source>
</evidence>
<evidence type="ECO:0000313" key="1">
    <source>
        <dbReference type="EMBL" id="NHN32663.1"/>
    </source>
</evidence>
<dbReference type="RefSeq" id="WP_166152955.1">
    <property type="nucleotide sequence ID" value="NZ_JAAOIW010000009.1"/>
</dbReference>
<dbReference type="EMBL" id="JAAOIW010000009">
    <property type="protein sequence ID" value="NHN32663.1"/>
    <property type="molecule type" value="Genomic_DNA"/>
</dbReference>
<accession>A0ABX0J9N7</accession>
<organism evidence="1 2">
    <name type="scientific">Paenibacillus agricola</name>
    <dbReference type="NCBI Taxonomy" id="2716264"/>
    <lineage>
        <taxon>Bacteria</taxon>
        <taxon>Bacillati</taxon>
        <taxon>Bacillota</taxon>
        <taxon>Bacilli</taxon>
        <taxon>Bacillales</taxon>
        <taxon>Paenibacillaceae</taxon>
        <taxon>Paenibacillus</taxon>
    </lineage>
</organism>
<protein>
    <submittedName>
        <fullName evidence="1">Uncharacterized protein</fullName>
    </submittedName>
</protein>
<reference evidence="1" key="1">
    <citation type="submission" date="2020-03" db="EMBL/GenBank/DDBJ databases">
        <title>Draft sequencing of Paenibacilllus sp. S3N08.</title>
        <authorList>
            <person name="Kim D.-U."/>
        </authorList>
    </citation>
    <scope>NUCLEOTIDE SEQUENCE</scope>
    <source>
        <strain evidence="1">S3N08</strain>
    </source>
</reference>
<sequence>MNKSIAAKSKMFTWAFMAAGSKRSTVTAGRRYRAYIRGASELHIIQRCILPVWHLIVLICDIGEGVMTHDL</sequence>
<keyword evidence="2" id="KW-1185">Reference proteome</keyword>
<proteinExistence type="predicted"/>
<gene>
    <name evidence="1" type="ORF">G9U52_22830</name>
</gene>
<comment type="caution">
    <text evidence="1">The sequence shown here is derived from an EMBL/GenBank/DDBJ whole genome shotgun (WGS) entry which is preliminary data.</text>
</comment>